<dbReference type="PANTHER" id="PTHR47851:SF5">
    <property type="entry name" value="MYB_SANT-LIKE DOMAIN-CONTAINING PROTEIN"/>
    <property type="match status" value="1"/>
</dbReference>
<keyword evidence="3" id="KW-1185">Reference proteome</keyword>
<feature type="region of interest" description="Disordered" evidence="1">
    <location>
        <begin position="1"/>
        <end position="99"/>
    </location>
</feature>
<name>A0A9Q1GK21_9CARY</name>
<comment type="caution">
    <text evidence="2">The sequence shown here is derived from an EMBL/GenBank/DDBJ whole genome shotgun (WGS) entry which is preliminary data.</text>
</comment>
<organism evidence="2 3">
    <name type="scientific">Carnegiea gigantea</name>
    <dbReference type="NCBI Taxonomy" id="171969"/>
    <lineage>
        <taxon>Eukaryota</taxon>
        <taxon>Viridiplantae</taxon>
        <taxon>Streptophyta</taxon>
        <taxon>Embryophyta</taxon>
        <taxon>Tracheophyta</taxon>
        <taxon>Spermatophyta</taxon>
        <taxon>Magnoliopsida</taxon>
        <taxon>eudicotyledons</taxon>
        <taxon>Gunneridae</taxon>
        <taxon>Pentapetalae</taxon>
        <taxon>Caryophyllales</taxon>
        <taxon>Cactineae</taxon>
        <taxon>Cactaceae</taxon>
        <taxon>Cactoideae</taxon>
        <taxon>Echinocereeae</taxon>
        <taxon>Carnegiea</taxon>
    </lineage>
</organism>
<sequence>MATTMVLGGGLEVNENGGREGEREDEAVEEEENVEVIRNVRIKDSGYDDNGVPNISLENTEVDNVDSVEQDGNKKKKKSSSKEGKEKPSKRIKSKVGTAAGMQSRLDRIVEAAESFVAHFTVTSVSNGLPGCSIAECISLLKTLPSVELGSELYMLGARLFIKRQYREMFITLEDEGVRVASLEDELELIKEVKRNFRR</sequence>
<feature type="compositionally biased region" description="Acidic residues" evidence="1">
    <location>
        <begin position="60"/>
        <end position="69"/>
    </location>
</feature>
<gene>
    <name evidence="2" type="ORF">Cgig2_014878</name>
</gene>
<evidence type="ECO:0000313" key="3">
    <source>
        <dbReference type="Proteomes" id="UP001153076"/>
    </source>
</evidence>
<protein>
    <submittedName>
        <fullName evidence="2">Uncharacterized protein</fullName>
    </submittedName>
</protein>
<evidence type="ECO:0000256" key="1">
    <source>
        <dbReference type="SAM" id="MobiDB-lite"/>
    </source>
</evidence>
<accession>A0A9Q1GK21</accession>
<dbReference type="PANTHER" id="PTHR47851">
    <property type="entry name" value="OS06G0588700 PROTEIN-RELATED"/>
    <property type="match status" value="1"/>
</dbReference>
<feature type="compositionally biased region" description="Acidic residues" evidence="1">
    <location>
        <begin position="23"/>
        <end position="34"/>
    </location>
</feature>
<reference evidence="2" key="1">
    <citation type="submission" date="2022-04" db="EMBL/GenBank/DDBJ databases">
        <title>Carnegiea gigantea Genome sequencing and assembly v2.</title>
        <authorList>
            <person name="Copetti D."/>
            <person name="Sanderson M.J."/>
            <person name="Burquez A."/>
            <person name="Wojciechowski M.F."/>
        </authorList>
    </citation>
    <scope>NUCLEOTIDE SEQUENCE</scope>
    <source>
        <strain evidence="2">SGP5-SGP5p</strain>
        <tissue evidence="2">Aerial part</tissue>
    </source>
</reference>
<dbReference type="Proteomes" id="UP001153076">
    <property type="component" value="Unassembled WGS sequence"/>
</dbReference>
<evidence type="ECO:0000313" key="2">
    <source>
        <dbReference type="EMBL" id="KAJ8422587.1"/>
    </source>
</evidence>
<dbReference type="EMBL" id="JAKOGI010002210">
    <property type="protein sequence ID" value="KAJ8422587.1"/>
    <property type="molecule type" value="Genomic_DNA"/>
</dbReference>
<feature type="compositionally biased region" description="Basic and acidic residues" evidence="1">
    <location>
        <begin position="80"/>
        <end position="89"/>
    </location>
</feature>
<dbReference type="AlphaFoldDB" id="A0A9Q1GK21"/>
<dbReference type="OrthoDB" id="683049at2759"/>
<proteinExistence type="predicted"/>